<dbReference type="GO" id="GO:0022857">
    <property type="term" value="F:transmembrane transporter activity"/>
    <property type="evidence" value="ECO:0007669"/>
    <property type="project" value="InterPro"/>
</dbReference>
<reference evidence="9 10" key="1">
    <citation type="submission" date="2016-08" db="EMBL/GenBank/DDBJ databases">
        <title>Novel Firmicute Genomes.</title>
        <authorList>
            <person name="Poppleton D.I."/>
            <person name="Gribaldo S."/>
        </authorList>
    </citation>
    <scope>NUCLEOTIDE SEQUENCE [LARGE SCALE GENOMIC DNA]</scope>
    <source>
        <strain evidence="9 10">RAOx-1</strain>
    </source>
</reference>
<evidence type="ECO:0000313" key="10">
    <source>
        <dbReference type="Proteomes" id="UP000284219"/>
    </source>
</evidence>
<dbReference type="InterPro" id="IPR011701">
    <property type="entry name" value="MFS"/>
</dbReference>
<feature type="transmembrane region" description="Helical" evidence="7">
    <location>
        <begin position="223"/>
        <end position="242"/>
    </location>
</feature>
<dbReference type="Gene3D" id="1.20.1720.10">
    <property type="entry name" value="Multidrug resistance protein D"/>
    <property type="match status" value="1"/>
</dbReference>
<keyword evidence="10" id="KW-1185">Reference proteome</keyword>
<evidence type="ECO:0000313" key="9">
    <source>
        <dbReference type="EMBL" id="RKD25060.1"/>
    </source>
</evidence>
<feature type="transmembrane region" description="Helical" evidence="7">
    <location>
        <begin position="98"/>
        <end position="119"/>
    </location>
</feature>
<dbReference type="RefSeq" id="WP_120188880.1">
    <property type="nucleotide sequence ID" value="NZ_MCHY01000007.1"/>
</dbReference>
<dbReference type="Pfam" id="PF07690">
    <property type="entry name" value="MFS_1"/>
    <property type="match status" value="1"/>
</dbReference>
<feature type="domain" description="Major facilitator superfamily (MFS) profile" evidence="8">
    <location>
        <begin position="8"/>
        <end position="458"/>
    </location>
</feature>
<dbReference type="Proteomes" id="UP000284219">
    <property type="component" value="Unassembled WGS sequence"/>
</dbReference>
<evidence type="ECO:0000259" key="8">
    <source>
        <dbReference type="PROSITE" id="PS50850"/>
    </source>
</evidence>
<feature type="transmembrane region" description="Helical" evidence="7">
    <location>
        <begin position="397"/>
        <end position="415"/>
    </location>
</feature>
<dbReference type="NCBIfam" id="TIGR00711">
    <property type="entry name" value="efflux_EmrB"/>
    <property type="match status" value="1"/>
</dbReference>
<feature type="transmembrane region" description="Helical" evidence="7">
    <location>
        <begin position="427"/>
        <end position="453"/>
    </location>
</feature>
<feature type="transmembrane region" description="Helical" evidence="7">
    <location>
        <begin position="131"/>
        <end position="153"/>
    </location>
</feature>
<feature type="transmembrane region" description="Helical" evidence="7">
    <location>
        <begin position="298"/>
        <end position="320"/>
    </location>
</feature>
<feature type="transmembrane region" description="Helical" evidence="7">
    <location>
        <begin position="159"/>
        <end position="180"/>
    </location>
</feature>
<evidence type="ECO:0000256" key="7">
    <source>
        <dbReference type="SAM" id="Phobius"/>
    </source>
</evidence>
<keyword evidence="2" id="KW-0813">Transport</keyword>
<keyword evidence="4 7" id="KW-0812">Transmembrane</keyword>
<feature type="transmembrane region" description="Helical" evidence="7">
    <location>
        <begin position="192"/>
        <end position="211"/>
    </location>
</feature>
<dbReference type="InterPro" id="IPR004638">
    <property type="entry name" value="EmrB-like"/>
</dbReference>
<feature type="transmembrane region" description="Helical" evidence="7">
    <location>
        <begin position="327"/>
        <end position="346"/>
    </location>
</feature>
<feature type="transmembrane region" description="Helical" evidence="7">
    <location>
        <begin position="73"/>
        <end position="92"/>
    </location>
</feature>
<organism evidence="9 10">
    <name type="scientific">Ammoniphilus oxalaticus</name>
    <dbReference type="NCBI Taxonomy" id="66863"/>
    <lineage>
        <taxon>Bacteria</taxon>
        <taxon>Bacillati</taxon>
        <taxon>Bacillota</taxon>
        <taxon>Bacilli</taxon>
        <taxon>Bacillales</taxon>
        <taxon>Paenibacillaceae</taxon>
        <taxon>Aneurinibacillus group</taxon>
        <taxon>Ammoniphilus</taxon>
    </lineage>
</organism>
<evidence type="ECO:0000256" key="5">
    <source>
        <dbReference type="ARBA" id="ARBA00022989"/>
    </source>
</evidence>
<keyword evidence="5 7" id="KW-1133">Transmembrane helix</keyword>
<feature type="transmembrane region" description="Helical" evidence="7">
    <location>
        <begin position="7"/>
        <end position="30"/>
    </location>
</feature>
<keyword evidence="3" id="KW-1003">Cell membrane</keyword>
<proteinExistence type="predicted"/>
<evidence type="ECO:0000256" key="3">
    <source>
        <dbReference type="ARBA" id="ARBA00022475"/>
    </source>
</evidence>
<evidence type="ECO:0000256" key="2">
    <source>
        <dbReference type="ARBA" id="ARBA00022448"/>
    </source>
</evidence>
<gene>
    <name evidence="9" type="ORF">BEP19_04355</name>
</gene>
<dbReference type="Gene3D" id="1.20.1250.20">
    <property type="entry name" value="MFS general substrate transporter like domains"/>
    <property type="match status" value="1"/>
</dbReference>
<protein>
    <submittedName>
        <fullName evidence="9">MFS transporter</fullName>
    </submittedName>
</protein>
<keyword evidence="6 7" id="KW-0472">Membrane</keyword>
<dbReference type="PROSITE" id="PS50850">
    <property type="entry name" value="MFS"/>
    <property type="match status" value="1"/>
</dbReference>
<dbReference type="OrthoDB" id="9816041at2"/>
<dbReference type="GO" id="GO:0005886">
    <property type="term" value="C:plasma membrane"/>
    <property type="evidence" value="ECO:0007669"/>
    <property type="project" value="UniProtKB-SubCell"/>
</dbReference>
<sequence length="466" mass="50724">MDKYQRNILLALLIATFLSAIEVTIVSTAMPVIVNQLGGLELISWVFAIYLLTSAITTPIFGKLSDLYGRKVIFMVGTTIFLVGSILCGFSQTMTQLIWFRALQGLGAGALMPVTFTIVGDIFNFEQRAKAQGLISSMWGIAGVFGPLVGGFFVDYLSWHWIFFINIPFGILSMWMIGAFLKEDIVKKKQKIDYGGAITFMVGMTALLYALLSGGNEWDWNSLPIYSLFIVAVFFLILFTWIQLKHPDPLIPFKLFKIRDLAVSNLISFLTSGILIGLTAYMPLWVQGVLSLGATASGLTLTPMSIAWPLGAVLCGRILVRFGARKMSLYGLLFILIGTAPLMIIGMSTPNLILVVTMLIVGFGFGIAFTVFTVVVQSSVEWELRGAAASSNTFLRILGQTLGIAVLGTILNQHIAGYSEGQVPADVLATGIHMIFISLAALALVSLIAGFWIPKQQANEEDAQVS</sequence>
<comment type="subcellular location">
    <subcellularLocation>
        <location evidence="1">Cell membrane</location>
        <topology evidence="1">Multi-pass membrane protein</topology>
    </subcellularLocation>
</comment>
<comment type="caution">
    <text evidence="9">The sequence shown here is derived from an EMBL/GenBank/DDBJ whole genome shotgun (WGS) entry which is preliminary data.</text>
</comment>
<dbReference type="FunFam" id="1.20.1720.10:FF:000004">
    <property type="entry name" value="EmrB/QacA family drug resistance transporter"/>
    <property type="match status" value="1"/>
</dbReference>
<dbReference type="InterPro" id="IPR036259">
    <property type="entry name" value="MFS_trans_sf"/>
</dbReference>
<dbReference type="CDD" id="cd17502">
    <property type="entry name" value="MFS_Azr1_MDR_like"/>
    <property type="match status" value="1"/>
</dbReference>
<evidence type="ECO:0000256" key="4">
    <source>
        <dbReference type="ARBA" id="ARBA00022692"/>
    </source>
</evidence>
<dbReference type="EMBL" id="MCHY01000007">
    <property type="protein sequence ID" value="RKD25060.1"/>
    <property type="molecule type" value="Genomic_DNA"/>
</dbReference>
<dbReference type="PRINTS" id="PR01036">
    <property type="entry name" value="TCRTETB"/>
</dbReference>
<feature type="transmembrane region" description="Helical" evidence="7">
    <location>
        <begin position="42"/>
        <end position="61"/>
    </location>
</feature>
<dbReference type="InterPro" id="IPR020846">
    <property type="entry name" value="MFS_dom"/>
</dbReference>
<dbReference type="SUPFAM" id="SSF103473">
    <property type="entry name" value="MFS general substrate transporter"/>
    <property type="match status" value="1"/>
</dbReference>
<dbReference type="PANTHER" id="PTHR23501">
    <property type="entry name" value="MAJOR FACILITATOR SUPERFAMILY"/>
    <property type="match status" value="1"/>
</dbReference>
<feature type="transmembrane region" description="Helical" evidence="7">
    <location>
        <begin position="263"/>
        <end position="286"/>
    </location>
</feature>
<dbReference type="AlphaFoldDB" id="A0A419SLW3"/>
<name>A0A419SLW3_9BACL</name>
<feature type="transmembrane region" description="Helical" evidence="7">
    <location>
        <begin position="352"/>
        <end position="376"/>
    </location>
</feature>
<dbReference type="PANTHER" id="PTHR23501:SF191">
    <property type="entry name" value="VACUOLAR BASIC AMINO ACID TRANSPORTER 4"/>
    <property type="match status" value="1"/>
</dbReference>
<evidence type="ECO:0000256" key="1">
    <source>
        <dbReference type="ARBA" id="ARBA00004651"/>
    </source>
</evidence>
<evidence type="ECO:0000256" key="6">
    <source>
        <dbReference type="ARBA" id="ARBA00023136"/>
    </source>
</evidence>
<accession>A0A419SLW3</accession>